<dbReference type="EMBL" id="CQPC01000113">
    <property type="protein sequence ID" value="CNV25302.1"/>
    <property type="molecule type" value="Genomic_DNA"/>
</dbReference>
<evidence type="ECO:0000313" key="4">
    <source>
        <dbReference type="Proteomes" id="UP000042394"/>
    </source>
</evidence>
<sequence length="65" mass="7954">MAGERDIIVTLRIRQQFNIQTAVFIRKKRQFKIVNRPRRQGMGVRLYARKIQMIIKHFYVEHRAK</sequence>
<dbReference type="AlphaFoldDB" id="A0A655ELI6"/>
<evidence type="ECO:0000313" key="1">
    <source>
        <dbReference type="EMBL" id="CNT65361.1"/>
    </source>
</evidence>
<evidence type="ECO:0000313" key="2">
    <source>
        <dbReference type="EMBL" id="CNV25302.1"/>
    </source>
</evidence>
<evidence type="ECO:0000313" key="3">
    <source>
        <dbReference type="Proteomes" id="UP000039541"/>
    </source>
</evidence>
<proteinExistence type="predicted"/>
<name>A0A655ELI6_SALET</name>
<organism evidence="2 3">
    <name type="scientific">Salmonella enterica subsp. enterica serovar Bovismorbificans</name>
    <dbReference type="NCBI Taxonomy" id="58097"/>
    <lineage>
        <taxon>Bacteria</taxon>
        <taxon>Pseudomonadati</taxon>
        <taxon>Pseudomonadota</taxon>
        <taxon>Gammaproteobacteria</taxon>
        <taxon>Enterobacterales</taxon>
        <taxon>Enterobacteriaceae</taxon>
        <taxon>Salmonella</taxon>
    </lineage>
</organism>
<reference evidence="3 4" key="1">
    <citation type="submission" date="2015-03" db="EMBL/GenBank/DDBJ databases">
        <authorList>
            <consortium name="Pathogen Informatics"/>
        </authorList>
    </citation>
    <scope>NUCLEOTIDE SEQUENCE [LARGE SCALE GENOMIC DNA]</scope>
    <source>
        <strain evidence="2 3">3476</strain>
        <strain evidence="1 4">D4891</strain>
    </source>
</reference>
<dbReference type="Proteomes" id="UP000042394">
    <property type="component" value="Unassembled WGS sequence"/>
</dbReference>
<gene>
    <name evidence="2" type="ORF">ERS008202_04755</name>
    <name evidence="1" type="ORF">ERS008207_00467</name>
</gene>
<dbReference type="Proteomes" id="UP000039541">
    <property type="component" value="Unassembled WGS sequence"/>
</dbReference>
<protein>
    <submittedName>
        <fullName evidence="2">Uncharacterized protein</fullName>
    </submittedName>
</protein>
<dbReference type="EMBL" id="CQPD01000003">
    <property type="protein sequence ID" value="CNT65361.1"/>
    <property type="molecule type" value="Genomic_DNA"/>
</dbReference>
<accession>A0A655ELI6</accession>